<dbReference type="InterPro" id="IPR020843">
    <property type="entry name" value="ER"/>
</dbReference>
<dbReference type="FunFam" id="3.40.50.720:FF:000039">
    <property type="entry name" value="Alcohol dehydrogenase AdhP"/>
    <property type="match status" value="1"/>
</dbReference>
<comment type="cofactor">
    <cofactor evidence="1">
        <name>Zn(2+)</name>
        <dbReference type="ChEBI" id="CHEBI:29105"/>
    </cofactor>
</comment>
<dbReference type="GO" id="GO:0005737">
    <property type="term" value="C:cytoplasm"/>
    <property type="evidence" value="ECO:0007669"/>
    <property type="project" value="TreeGrafter"/>
</dbReference>
<dbReference type="Pfam" id="PF08240">
    <property type="entry name" value="ADH_N"/>
    <property type="match status" value="1"/>
</dbReference>
<evidence type="ECO:0000256" key="2">
    <source>
        <dbReference type="ARBA" id="ARBA00008072"/>
    </source>
</evidence>
<evidence type="ECO:0000256" key="5">
    <source>
        <dbReference type="ARBA" id="ARBA00023002"/>
    </source>
</evidence>
<dbReference type="PANTHER" id="PTHR42940:SF6">
    <property type="entry name" value="DEHYDROGENASE, PUTATIVE (AFU_ORTHOLOGUE AFUA_2G04590)-RELATED"/>
    <property type="match status" value="1"/>
</dbReference>
<dbReference type="InterPro" id="IPR011032">
    <property type="entry name" value="GroES-like_sf"/>
</dbReference>
<dbReference type="Pfam" id="PF00107">
    <property type="entry name" value="ADH_zinc_N"/>
    <property type="match status" value="1"/>
</dbReference>
<dbReference type="SMART" id="SM00829">
    <property type="entry name" value="PKS_ER"/>
    <property type="match status" value="1"/>
</dbReference>
<keyword evidence="9" id="KW-1185">Reference proteome</keyword>
<dbReference type="RefSeq" id="XP_033673792.1">
    <property type="nucleotide sequence ID" value="XM_033815232.1"/>
</dbReference>
<dbReference type="GO" id="GO:0004022">
    <property type="term" value="F:alcohol dehydrogenase (NAD+) activity"/>
    <property type="evidence" value="ECO:0007669"/>
    <property type="project" value="TreeGrafter"/>
</dbReference>
<dbReference type="SUPFAM" id="SSF50129">
    <property type="entry name" value="GroES-like"/>
    <property type="match status" value="1"/>
</dbReference>
<dbReference type="OrthoDB" id="1879366at2759"/>
<evidence type="ECO:0000256" key="4">
    <source>
        <dbReference type="ARBA" id="ARBA00022833"/>
    </source>
</evidence>
<feature type="domain" description="Enoyl reductase (ER)" evidence="7">
    <location>
        <begin position="19"/>
        <end position="364"/>
    </location>
</feature>
<dbReference type="CDD" id="cd08297">
    <property type="entry name" value="CAD3"/>
    <property type="match status" value="1"/>
</dbReference>
<organism evidence="8 9">
    <name type="scientific">Zasmidium cellare ATCC 36951</name>
    <dbReference type="NCBI Taxonomy" id="1080233"/>
    <lineage>
        <taxon>Eukaryota</taxon>
        <taxon>Fungi</taxon>
        <taxon>Dikarya</taxon>
        <taxon>Ascomycota</taxon>
        <taxon>Pezizomycotina</taxon>
        <taxon>Dothideomycetes</taxon>
        <taxon>Dothideomycetidae</taxon>
        <taxon>Mycosphaerellales</taxon>
        <taxon>Mycosphaerellaceae</taxon>
        <taxon>Zasmidium</taxon>
    </lineage>
</organism>
<evidence type="ECO:0000313" key="9">
    <source>
        <dbReference type="Proteomes" id="UP000799537"/>
    </source>
</evidence>
<dbReference type="GeneID" id="54568504"/>
<dbReference type="InterPro" id="IPR036291">
    <property type="entry name" value="NAD(P)-bd_dom_sf"/>
</dbReference>
<dbReference type="SUPFAM" id="SSF51735">
    <property type="entry name" value="NAD(P)-binding Rossmann-fold domains"/>
    <property type="match status" value="1"/>
</dbReference>
<dbReference type="Gene3D" id="3.90.180.10">
    <property type="entry name" value="Medium-chain alcohol dehydrogenases, catalytic domain"/>
    <property type="match status" value="1"/>
</dbReference>
<name>A0A6A6D1H5_ZASCE</name>
<dbReference type="EMBL" id="ML993580">
    <property type="protein sequence ID" value="KAF2172903.1"/>
    <property type="molecule type" value="Genomic_DNA"/>
</dbReference>
<reference evidence="8" key="1">
    <citation type="journal article" date="2020" name="Stud. Mycol.">
        <title>101 Dothideomycetes genomes: a test case for predicting lifestyles and emergence of pathogens.</title>
        <authorList>
            <person name="Haridas S."/>
            <person name="Albert R."/>
            <person name="Binder M."/>
            <person name="Bloem J."/>
            <person name="Labutti K."/>
            <person name="Salamov A."/>
            <person name="Andreopoulos B."/>
            <person name="Baker S."/>
            <person name="Barry K."/>
            <person name="Bills G."/>
            <person name="Bluhm B."/>
            <person name="Cannon C."/>
            <person name="Castanera R."/>
            <person name="Culley D."/>
            <person name="Daum C."/>
            <person name="Ezra D."/>
            <person name="Gonzalez J."/>
            <person name="Henrissat B."/>
            <person name="Kuo A."/>
            <person name="Liang C."/>
            <person name="Lipzen A."/>
            <person name="Lutzoni F."/>
            <person name="Magnuson J."/>
            <person name="Mondo S."/>
            <person name="Nolan M."/>
            <person name="Ohm R."/>
            <person name="Pangilinan J."/>
            <person name="Park H.-J."/>
            <person name="Ramirez L."/>
            <person name="Alfaro M."/>
            <person name="Sun H."/>
            <person name="Tritt A."/>
            <person name="Yoshinaga Y."/>
            <person name="Zwiers L.-H."/>
            <person name="Turgeon B."/>
            <person name="Goodwin S."/>
            <person name="Spatafora J."/>
            <person name="Crous P."/>
            <person name="Grigoriev I."/>
        </authorList>
    </citation>
    <scope>NUCLEOTIDE SEQUENCE</scope>
    <source>
        <strain evidence="8">ATCC 36951</strain>
    </source>
</reference>
<evidence type="ECO:0000256" key="3">
    <source>
        <dbReference type="ARBA" id="ARBA00022723"/>
    </source>
</evidence>
<sequence>MPSLTLPTHQTVALVRSLGGPVEFVDDYPVKSPGQDEVLAKVLYTGVCQSDLHTRAGTAAGPDGKPITAIKLPHIGGHEGVGRIVALGPGLAQRDPSIKLGGLVGIRFSSRICRRCSYCLAGTEQYCQGVEDMKPTNHLHHEDGSFQEYICLDAGYLTLLPPDADPVLTAPTLCAGLTAYKATLNAELKPGDSLVVVGAGGGLGQYAVQYGLARGARVIGVDTGEKKRQLISSFGAQFIDFKQVPDAVASVRDLTHDGADAVIVAAGSSGAFAQAASMLRIGGTMCLIGIPPGGGQILTSVAEIVIKGLKIKGNLVGSLKECLEAVEQVNSGIVKPKVFVRPFRDLPAVYEELEKGDIAGRVVLKVGDDPGPNLE</sequence>
<evidence type="ECO:0000259" key="7">
    <source>
        <dbReference type="SMART" id="SM00829"/>
    </source>
</evidence>
<dbReference type="GO" id="GO:0046872">
    <property type="term" value="F:metal ion binding"/>
    <property type="evidence" value="ECO:0007669"/>
    <property type="project" value="UniProtKB-KW"/>
</dbReference>
<dbReference type="InterPro" id="IPR013154">
    <property type="entry name" value="ADH-like_N"/>
</dbReference>
<keyword evidence="3" id="KW-0479">Metal-binding</keyword>
<keyword evidence="6" id="KW-0520">NAD</keyword>
<evidence type="ECO:0000256" key="1">
    <source>
        <dbReference type="ARBA" id="ARBA00001947"/>
    </source>
</evidence>
<dbReference type="Gene3D" id="3.40.50.720">
    <property type="entry name" value="NAD(P)-binding Rossmann-like Domain"/>
    <property type="match status" value="1"/>
</dbReference>
<dbReference type="PANTHER" id="PTHR42940">
    <property type="entry name" value="ALCOHOL DEHYDROGENASE 1-RELATED"/>
    <property type="match status" value="1"/>
</dbReference>
<keyword evidence="4" id="KW-0862">Zinc</keyword>
<evidence type="ECO:0000313" key="8">
    <source>
        <dbReference type="EMBL" id="KAF2172903.1"/>
    </source>
</evidence>
<keyword evidence="5" id="KW-0560">Oxidoreductase</keyword>
<dbReference type="Proteomes" id="UP000799537">
    <property type="component" value="Unassembled WGS sequence"/>
</dbReference>
<proteinExistence type="inferred from homology"/>
<protein>
    <recommendedName>
        <fullName evidence="7">Enoyl reductase (ER) domain-containing protein</fullName>
    </recommendedName>
</protein>
<dbReference type="InterPro" id="IPR013149">
    <property type="entry name" value="ADH-like_C"/>
</dbReference>
<accession>A0A6A6D1H5</accession>
<evidence type="ECO:0000256" key="6">
    <source>
        <dbReference type="ARBA" id="ARBA00023027"/>
    </source>
</evidence>
<comment type="similarity">
    <text evidence="2">Belongs to the zinc-containing alcohol dehydrogenase family.</text>
</comment>
<gene>
    <name evidence="8" type="ORF">M409DRAFT_62561</name>
</gene>
<dbReference type="AlphaFoldDB" id="A0A6A6D1H5"/>